<keyword evidence="8" id="KW-1133">Transmembrane helix</keyword>
<feature type="region of interest" description="Disordered" evidence="13">
    <location>
        <begin position="1"/>
        <end position="77"/>
    </location>
</feature>
<evidence type="ECO:0000256" key="10">
    <source>
        <dbReference type="ARBA" id="ARBA00023136"/>
    </source>
</evidence>
<comment type="caution">
    <text evidence="16">The sequence shown here is derived from an EMBL/GenBank/DDBJ whole genome shotgun (WGS) entry which is preliminary data.</text>
</comment>
<dbReference type="GO" id="GO:0008417">
    <property type="term" value="F:fucosyltransferase activity"/>
    <property type="evidence" value="ECO:0007669"/>
    <property type="project" value="InterPro"/>
</dbReference>
<keyword evidence="6 12" id="KW-0812">Transmembrane</keyword>
<accession>A0A433UCM1</accession>
<reference evidence="16 17" key="1">
    <citation type="submission" date="2019-01" db="EMBL/GenBank/DDBJ databases">
        <title>A draft genome assembly of the solar-powered sea slug Elysia chlorotica.</title>
        <authorList>
            <person name="Cai H."/>
            <person name="Li Q."/>
            <person name="Fang X."/>
            <person name="Li J."/>
            <person name="Curtis N.E."/>
            <person name="Altenburger A."/>
            <person name="Shibata T."/>
            <person name="Feng M."/>
            <person name="Maeda T."/>
            <person name="Schwartz J.A."/>
            <person name="Shigenobu S."/>
            <person name="Lundholm N."/>
            <person name="Nishiyama T."/>
            <person name="Yang H."/>
            <person name="Hasebe M."/>
            <person name="Li S."/>
            <person name="Pierce S.K."/>
            <person name="Wang J."/>
        </authorList>
    </citation>
    <scope>NUCLEOTIDE SEQUENCE [LARGE SCALE GENOMIC DNA]</scope>
    <source>
        <strain evidence="16">EC2010</strain>
        <tissue evidence="16">Whole organism of an adult</tissue>
    </source>
</reference>
<dbReference type="Pfam" id="PF00852">
    <property type="entry name" value="Glyco_transf_10"/>
    <property type="match status" value="1"/>
</dbReference>
<keyword evidence="10" id="KW-0472">Membrane</keyword>
<comment type="similarity">
    <text evidence="3 12">Belongs to the glycosyltransferase 10 family.</text>
</comment>
<organism evidence="16 17">
    <name type="scientific">Elysia chlorotica</name>
    <name type="common">Eastern emerald elysia</name>
    <name type="synonym">Sea slug</name>
    <dbReference type="NCBI Taxonomy" id="188477"/>
    <lineage>
        <taxon>Eukaryota</taxon>
        <taxon>Metazoa</taxon>
        <taxon>Spiralia</taxon>
        <taxon>Lophotrochozoa</taxon>
        <taxon>Mollusca</taxon>
        <taxon>Gastropoda</taxon>
        <taxon>Heterobranchia</taxon>
        <taxon>Euthyneura</taxon>
        <taxon>Panpulmonata</taxon>
        <taxon>Sacoglossa</taxon>
        <taxon>Placobranchoidea</taxon>
        <taxon>Plakobranchidae</taxon>
        <taxon>Elysia</taxon>
    </lineage>
</organism>
<evidence type="ECO:0000256" key="3">
    <source>
        <dbReference type="ARBA" id="ARBA00008919"/>
    </source>
</evidence>
<comment type="subcellular location">
    <subcellularLocation>
        <location evidence="1">Golgi apparatus membrane</location>
        <topology evidence="1">Single-pass type II membrane protein</topology>
    </subcellularLocation>
    <subcellularLocation>
        <location evidence="12">Golgi apparatus</location>
        <location evidence="12">Golgi stack membrane</location>
        <topology evidence="12">Single-pass type II membrane protein</topology>
    </subcellularLocation>
</comment>
<evidence type="ECO:0000256" key="5">
    <source>
        <dbReference type="ARBA" id="ARBA00022679"/>
    </source>
</evidence>
<dbReference type="InterPro" id="IPR031481">
    <property type="entry name" value="Glyco_tran_10_N"/>
</dbReference>
<feature type="compositionally biased region" description="Polar residues" evidence="13">
    <location>
        <begin position="1"/>
        <end position="15"/>
    </location>
</feature>
<evidence type="ECO:0000256" key="12">
    <source>
        <dbReference type="RuleBase" id="RU003832"/>
    </source>
</evidence>
<dbReference type="UniPathway" id="UPA00378"/>
<feature type="compositionally biased region" description="Polar residues" evidence="13">
    <location>
        <begin position="481"/>
        <end position="496"/>
    </location>
</feature>
<evidence type="ECO:0000259" key="15">
    <source>
        <dbReference type="Pfam" id="PF17039"/>
    </source>
</evidence>
<evidence type="ECO:0000256" key="11">
    <source>
        <dbReference type="ARBA" id="ARBA00023180"/>
    </source>
</evidence>
<keyword evidence="5 12" id="KW-0808">Transferase</keyword>
<dbReference type="Proteomes" id="UP000271974">
    <property type="component" value="Unassembled WGS sequence"/>
</dbReference>
<evidence type="ECO:0000256" key="6">
    <source>
        <dbReference type="ARBA" id="ARBA00022692"/>
    </source>
</evidence>
<evidence type="ECO:0000256" key="7">
    <source>
        <dbReference type="ARBA" id="ARBA00022968"/>
    </source>
</evidence>
<keyword evidence="7" id="KW-0735">Signal-anchor</keyword>
<evidence type="ECO:0000256" key="4">
    <source>
        <dbReference type="ARBA" id="ARBA00022676"/>
    </source>
</evidence>
<keyword evidence="11" id="KW-0325">Glycoprotein</keyword>
<dbReference type="EMBL" id="RQTK01000008">
    <property type="protein sequence ID" value="RUS91601.1"/>
    <property type="molecule type" value="Genomic_DNA"/>
</dbReference>
<feature type="domain" description="Fucosyltransferase N-terminal" evidence="15">
    <location>
        <begin position="163"/>
        <end position="253"/>
    </location>
</feature>
<dbReference type="GO" id="GO:0000139">
    <property type="term" value="C:Golgi membrane"/>
    <property type="evidence" value="ECO:0007669"/>
    <property type="project" value="UniProtKB-SubCell"/>
</dbReference>
<evidence type="ECO:0000313" key="16">
    <source>
        <dbReference type="EMBL" id="RUS91601.1"/>
    </source>
</evidence>
<keyword evidence="4 12" id="KW-0328">Glycosyltransferase</keyword>
<evidence type="ECO:0000313" key="17">
    <source>
        <dbReference type="Proteomes" id="UP000271974"/>
    </source>
</evidence>
<dbReference type="PANTHER" id="PTHR48438">
    <property type="entry name" value="ALPHA-(1,3)-FUCOSYLTRANSFERASE C-RELATED"/>
    <property type="match status" value="1"/>
</dbReference>
<dbReference type="Pfam" id="PF17039">
    <property type="entry name" value="Glyco_tran_10_N"/>
    <property type="match status" value="1"/>
</dbReference>
<dbReference type="InterPro" id="IPR001503">
    <property type="entry name" value="Glyco_trans_10"/>
</dbReference>
<dbReference type="PANTHER" id="PTHR48438:SF1">
    <property type="entry name" value="ALPHA-(1,3)-FUCOSYLTRANSFERASE C-RELATED"/>
    <property type="match status" value="1"/>
</dbReference>
<evidence type="ECO:0000256" key="1">
    <source>
        <dbReference type="ARBA" id="ARBA00004323"/>
    </source>
</evidence>
<dbReference type="EC" id="2.4.1.-" evidence="12"/>
<dbReference type="Gene3D" id="3.40.50.11660">
    <property type="entry name" value="Glycosyl transferase family 10, C-terminal domain"/>
    <property type="match status" value="1"/>
</dbReference>
<name>A0A433UCM1_ELYCH</name>
<sequence>MQVSYFTAGKTTQDADFQILPQRPPAEVQRSTNQTYEEDKALLLRQRQQRQPSLRSRSEDSVSRPPPSPPQLDLLHQPIILSNDGRSHVRESPQSLSESRWESSAFLKTSEFADGDLDLDLDVDAEPKSNGKSVLRKPETEKVRTFATVFPCDKGEPSCYVQKRYSVDTCPHKCKQVSNLTEADFVVFYVFKITSNDIVPDFRRPPGQRWVMFDTEPPCRKRNHSMLDLPRLKGQFNWTLSYRLDADIPWLYGYLRVLKDPPRKDYDAIFRRKSVTAAWFVGHCATGSRRDVYAKYMQEYGGLDLHIYGACGNYTCQGDCNGNSSVCKKAQLKRGSDNEKCLPLLSEKYFFYLAFENSLCKDYVTEKFFKIFKNVDTIPVLRGGADHKRLFPPNTFVDAADFASPADLAVYLKELSRNRWRYTEMLREKNKYRFEPSGKWFCKLCEKIHSDTADRVQWYPDLRSWYVKDQCRKPDDLMAQSPGSQSEVGLSTYLRT</sequence>
<comment type="pathway">
    <text evidence="2">Protein modification; protein glycosylation.</text>
</comment>
<feature type="domain" description="Fucosyltransferase C-terminal" evidence="14">
    <location>
        <begin position="271"/>
        <end position="465"/>
    </location>
</feature>
<protein>
    <recommendedName>
        <fullName evidence="12">Fucosyltransferase</fullName>
        <ecNumber evidence="12">2.4.1.-</ecNumber>
    </recommendedName>
</protein>
<evidence type="ECO:0000259" key="14">
    <source>
        <dbReference type="Pfam" id="PF00852"/>
    </source>
</evidence>
<dbReference type="OrthoDB" id="8057859at2759"/>
<proteinExistence type="inferred from homology"/>
<gene>
    <name evidence="16" type="ORF">EGW08_000574</name>
</gene>
<keyword evidence="9 12" id="KW-0333">Golgi apparatus</keyword>
<evidence type="ECO:0000256" key="2">
    <source>
        <dbReference type="ARBA" id="ARBA00004922"/>
    </source>
</evidence>
<dbReference type="SUPFAM" id="SSF53756">
    <property type="entry name" value="UDP-Glycosyltransferase/glycogen phosphorylase"/>
    <property type="match status" value="1"/>
</dbReference>
<feature type="region of interest" description="Disordered" evidence="13">
    <location>
        <begin position="476"/>
        <end position="496"/>
    </location>
</feature>
<evidence type="ECO:0000256" key="9">
    <source>
        <dbReference type="ARBA" id="ARBA00023034"/>
    </source>
</evidence>
<dbReference type="AlphaFoldDB" id="A0A433UCM1"/>
<keyword evidence="17" id="KW-1185">Reference proteome</keyword>
<feature type="compositionally biased region" description="Low complexity" evidence="13">
    <location>
        <begin position="43"/>
        <end position="55"/>
    </location>
</feature>
<dbReference type="InterPro" id="IPR038577">
    <property type="entry name" value="GT10-like_C_sf"/>
</dbReference>
<dbReference type="InterPro" id="IPR055270">
    <property type="entry name" value="Glyco_tran_10_C"/>
</dbReference>
<dbReference type="GO" id="GO:0032580">
    <property type="term" value="C:Golgi cisterna membrane"/>
    <property type="evidence" value="ECO:0007669"/>
    <property type="project" value="UniProtKB-SubCell"/>
</dbReference>
<evidence type="ECO:0000256" key="8">
    <source>
        <dbReference type="ARBA" id="ARBA00022989"/>
    </source>
</evidence>
<evidence type="ECO:0000256" key="13">
    <source>
        <dbReference type="SAM" id="MobiDB-lite"/>
    </source>
</evidence>